<keyword evidence="2" id="KW-0812">Transmembrane</keyword>
<protein>
    <submittedName>
        <fullName evidence="4">Glycosyltransferase family 90 protein</fullName>
    </submittedName>
</protein>
<dbReference type="AlphaFoldDB" id="A0A8H4Q8A6"/>
<proteinExistence type="predicted"/>
<comment type="caution">
    <text evidence="4">The sequence shown here is derived from an EMBL/GenBank/DDBJ whole genome shotgun (WGS) entry which is preliminary data.</text>
</comment>
<feature type="region of interest" description="Disordered" evidence="1">
    <location>
        <begin position="566"/>
        <end position="617"/>
    </location>
</feature>
<dbReference type="Proteomes" id="UP000562929">
    <property type="component" value="Unassembled WGS sequence"/>
</dbReference>
<feature type="transmembrane region" description="Helical" evidence="2">
    <location>
        <begin position="291"/>
        <end position="312"/>
    </location>
</feature>
<keyword evidence="2" id="KW-1133">Transmembrane helix</keyword>
<evidence type="ECO:0000256" key="3">
    <source>
        <dbReference type="SAM" id="SignalP"/>
    </source>
</evidence>
<reference evidence="4 5" key="1">
    <citation type="journal article" date="2020" name="G3 (Bethesda)">
        <title>Genetic Underpinnings of Host Manipulation by Ophiocordyceps as Revealed by Comparative Transcriptomics.</title>
        <authorList>
            <person name="Will I."/>
            <person name="Das B."/>
            <person name="Trinh T."/>
            <person name="Brachmann A."/>
            <person name="Ohm R.A."/>
            <person name="de Bekker C."/>
        </authorList>
    </citation>
    <scope>NUCLEOTIDE SEQUENCE [LARGE SCALE GENOMIC DNA]</scope>
    <source>
        <strain evidence="4 5">EC05</strain>
    </source>
</reference>
<keyword evidence="2" id="KW-0472">Membrane</keyword>
<feature type="chain" id="PRO_5034346687" evidence="3">
    <location>
        <begin position="22"/>
        <end position="964"/>
    </location>
</feature>
<feature type="transmembrane region" description="Helical" evidence="2">
    <location>
        <begin position="220"/>
        <end position="240"/>
    </location>
</feature>
<dbReference type="EMBL" id="JAACLJ010000003">
    <property type="protein sequence ID" value="KAF4589389.1"/>
    <property type="molecule type" value="Genomic_DNA"/>
</dbReference>
<dbReference type="InterPro" id="IPR051091">
    <property type="entry name" value="O-Glucosyltr/Glycosyltrsf_90"/>
</dbReference>
<dbReference type="GO" id="GO:0016740">
    <property type="term" value="F:transferase activity"/>
    <property type="evidence" value="ECO:0007669"/>
    <property type="project" value="UniProtKB-KW"/>
</dbReference>
<dbReference type="PANTHER" id="PTHR12203">
    <property type="entry name" value="KDEL LYS-ASP-GLU-LEU CONTAINING - RELATED"/>
    <property type="match status" value="1"/>
</dbReference>
<dbReference type="OrthoDB" id="541052at2759"/>
<evidence type="ECO:0000313" key="4">
    <source>
        <dbReference type="EMBL" id="KAF4589389.1"/>
    </source>
</evidence>
<keyword evidence="3" id="KW-0732">Signal</keyword>
<feature type="transmembrane region" description="Helical" evidence="2">
    <location>
        <begin position="317"/>
        <end position="338"/>
    </location>
</feature>
<feature type="transmembrane region" description="Helical" evidence="2">
    <location>
        <begin position="252"/>
        <end position="271"/>
    </location>
</feature>
<evidence type="ECO:0000256" key="1">
    <source>
        <dbReference type="SAM" id="MobiDB-lite"/>
    </source>
</evidence>
<feature type="transmembrane region" description="Helical" evidence="2">
    <location>
        <begin position="180"/>
        <end position="200"/>
    </location>
</feature>
<organism evidence="4 5">
    <name type="scientific">Ophiocordyceps camponoti-floridani</name>
    <dbReference type="NCBI Taxonomy" id="2030778"/>
    <lineage>
        <taxon>Eukaryota</taxon>
        <taxon>Fungi</taxon>
        <taxon>Dikarya</taxon>
        <taxon>Ascomycota</taxon>
        <taxon>Pezizomycotina</taxon>
        <taxon>Sordariomycetes</taxon>
        <taxon>Hypocreomycetidae</taxon>
        <taxon>Hypocreales</taxon>
        <taxon>Ophiocordycipitaceae</taxon>
        <taxon>Ophiocordyceps</taxon>
    </lineage>
</organism>
<accession>A0A8H4Q8A6</accession>
<keyword evidence="5" id="KW-1185">Reference proteome</keyword>
<dbReference type="PANTHER" id="PTHR12203:SF35">
    <property type="entry name" value="PROTEIN O-GLUCOSYLTRANSFERASE 1"/>
    <property type="match status" value="1"/>
</dbReference>
<sequence>MAPYAATQLLALSCVVLFGHASHLLGHHSLAEQSRLSIAVVLGLSAAFCLIASCCSRLFPFGNGRFAGGRHQARDGHPNGAATDQALLSGSDSHLPDRPRRYTLPALIFCVVLRLEILQRVSSQQQCASPGIQSLLCPLLVGCDIFLSRKRWGVPPIEYDDDPWRSFFDDLHDWFTGPRVTMVVMLASVCIFSLGTYLSACEIARSTFICFTPLDSSALTLLWQFLGLLVDAAIITLLWRTLAWTRTTKQRLRVLTSVFGISALASVGLWLCRTVFGGFHRHDFVFGFLDGFDYLVDSASLAIFVACLGLWICETSFITPVSILTFLAGIWFSIINIAQLDDWIHLSRAGSLFSLWLIAFGTVLFTYTHDVRSVVFVPRPLLTFLFMVLIFVATIITLQKQRGTIEKLHPINDLIFQAQTEHSRWLIEAGTSQSLSVAVKVYEERHAGRAAPPNFAEWYEYAAESPVKDNYKQIDEDLEPFWGVTPEDLRCRVKALSEEPGVSVITIKDGDVGRRVSGGEDESRDLNELVEMIQKFSTHLPDMVLPINLSPSPRVLPSWKDIHLRNSGSKRWPEDPRIKHSGEPRDGEESPRTAKPPLTPASKFRQMQQEACPPKSRERTRQHWSFEQFCTACVKHYSQGQHLSDFQRSLDVCSQPDLKYLHGFSLTDKRSPVIRQLVPLFGPSKTAEFRDIMIPLPRSRLEKPDIPWQFLRRYDNLFWRGTVGNDDINGQTLRGSQKFRLLHLLNRPHAQDRVTMVLPKADNNESFGAESVSAAEASRALPISVGMTDYSSCAGEGCEVIKLAFGTEADTEEALEYRYILLTDEDDGPPSELLRTIRSGSVPFVSTIFRSWYTERLVPWLHFVPIDIRYHALHTTFAYFTGTRDRPKINNRETQLLGREGDGEWISRRGQKWAEQALSKNEMEVYLFRLLLEWGRLIDDRRDDIGYRRKQGGSFENEAWTQQR</sequence>
<evidence type="ECO:0000256" key="2">
    <source>
        <dbReference type="SAM" id="Phobius"/>
    </source>
</evidence>
<feature type="signal peptide" evidence="3">
    <location>
        <begin position="1"/>
        <end position="21"/>
    </location>
</feature>
<feature type="transmembrane region" description="Helical" evidence="2">
    <location>
        <begin position="350"/>
        <end position="368"/>
    </location>
</feature>
<feature type="transmembrane region" description="Helical" evidence="2">
    <location>
        <begin position="36"/>
        <end position="59"/>
    </location>
</feature>
<feature type="transmembrane region" description="Helical" evidence="2">
    <location>
        <begin position="380"/>
        <end position="398"/>
    </location>
</feature>
<evidence type="ECO:0000313" key="5">
    <source>
        <dbReference type="Proteomes" id="UP000562929"/>
    </source>
</evidence>
<feature type="compositionally biased region" description="Basic and acidic residues" evidence="1">
    <location>
        <begin position="571"/>
        <end position="592"/>
    </location>
</feature>
<name>A0A8H4Q8A6_9HYPO</name>
<gene>
    <name evidence="4" type="ORF">GQ602_003278</name>
</gene>
<keyword evidence="4" id="KW-0808">Transferase</keyword>